<dbReference type="SUPFAM" id="SSF55729">
    <property type="entry name" value="Acyl-CoA N-acyltransferases (Nat)"/>
    <property type="match status" value="1"/>
</dbReference>
<keyword evidence="1" id="KW-0808">Transferase</keyword>
<keyword evidence="2" id="KW-0012">Acyltransferase</keyword>
<dbReference type="EMBL" id="JACZZA010000021">
    <property type="protein sequence ID" value="MBE1163014.1"/>
    <property type="molecule type" value="Genomic_DNA"/>
</dbReference>
<evidence type="ECO:0000256" key="1">
    <source>
        <dbReference type="ARBA" id="ARBA00022679"/>
    </source>
</evidence>
<gene>
    <name evidence="4" type="ORF">IGX34_21725</name>
</gene>
<comment type="caution">
    <text evidence="4">The sequence shown here is derived from an EMBL/GenBank/DDBJ whole genome shotgun (WGS) entry which is preliminary data.</text>
</comment>
<proteinExistence type="predicted"/>
<dbReference type="CDD" id="cd04301">
    <property type="entry name" value="NAT_SF"/>
    <property type="match status" value="1"/>
</dbReference>
<dbReference type="InterPro" id="IPR016181">
    <property type="entry name" value="Acyl_CoA_acyltransferase"/>
</dbReference>
<dbReference type="PANTHER" id="PTHR43877">
    <property type="entry name" value="AMINOALKYLPHOSPHONATE N-ACETYLTRANSFERASE-RELATED-RELATED"/>
    <property type="match status" value="1"/>
</dbReference>
<evidence type="ECO:0000256" key="2">
    <source>
        <dbReference type="ARBA" id="ARBA00023315"/>
    </source>
</evidence>
<evidence type="ECO:0000313" key="4">
    <source>
        <dbReference type="EMBL" id="MBE1163014.1"/>
    </source>
</evidence>
<dbReference type="Gene3D" id="3.40.630.30">
    <property type="match status" value="1"/>
</dbReference>
<dbReference type="InterPro" id="IPR000182">
    <property type="entry name" value="GNAT_dom"/>
</dbReference>
<keyword evidence="5" id="KW-1185">Reference proteome</keyword>
<feature type="domain" description="N-acetyltransferase" evidence="3">
    <location>
        <begin position="16"/>
        <end position="165"/>
    </location>
</feature>
<sequence length="174" mass="19072">MIKLVRIEAQLAQTYKEVRLAALKQDPLAFGSTYARELLLSDQDWIARANSLDGKDRIGFFAFDDEQALGLVAGFRDSKAPTVGEVISMWVAPAARQHGVGSKLLQAVRQWAREQGMHTLSLMVTNVNAAAVAFYERNGFVRTGRTEPYPNDPDLFEIEMTIPAKGETGGGLGS</sequence>
<reference evidence="4 5" key="1">
    <citation type="submission" date="2020-09" db="EMBL/GenBank/DDBJ databases">
        <title>Dyella sp. 7MK23 isolated from forest soil.</title>
        <authorList>
            <person name="Fu J."/>
        </authorList>
    </citation>
    <scope>NUCLEOTIDE SEQUENCE [LARGE SCALE GENOMIC DNA]</scope>
    <source>
        <strain evidence="4 5">7MK23</strain>
    </source>
</reference>
<evidence type="ECO:0000313" key="5">
    <source>
        <dbReference type="Proteomes" id="UP000651010"/>
    </source>
</evidence>
<protein>
    <submittedName>
        <fullName evidence="4">GNAT family N-acetyltransferase</fullName>
    </submittedName>
</protein>
<accession>A0ABR9GGA6</accession>
<dbReference type="Pfam" id="PF00583">
    <property type="entry name" value="Acetyltransf_1"/>
    <property type="match status" value="1"/>
</dbReference>
<organism evidence="4 5">
    <name type="scientific">Dyella acidiphila</name>
    <dbReference type="NCBI Taxonomy" id="2775866"/>
    <lineage>
        <taxon>Bacteria</taxon>
        <taxon>Pseudomonadati</taxon>
        <taxon>Pseudomonadota</taxon>
        <taxon>Gammaproteobacteria</taxon>
        <taxon>Lysobacterales</taxon>
        <taxon>Rhodanobacteraceae</taxon>
        <taxon>Dyella</taxon>
    </lineage>
</organism>
<dbReference type="Proteomes" id="UP000651010">
    <property type="component" value="Unassembled WGS sequence"/>
</dbReference>
<evidence type="ECO:0000259" key="3">
    <source>
        <dbReference type="PROSITE" id="PS51186"/>
    </source>
</evidence>
<dbReference type="RefSeq" id="WP_192557860.1">
    <property type="nucleotide sequence ID" value="NZ_JACZZA010000021.1"/>
</dbReference>
<dbReference type="InterPro" id="IPR050832">
    <property type="entry name" value="Bact_Acetyltransf"/>
</dbReference>
<dbReference type="PROSITE" id="PS51186">
    <property type="entry name" value="GNAT"/>
    <property type="match status" value="1"/>
</dbReference>
<name>A0ABR9GGA6_9GAMM</name>
<dbReference type="PANTHER" id="PTHR43877:SF2">
    <property type="entry name" value="AMINOALKYLPHOSPHONATE N-ACETYLTRANSFERASE-RELATED"/>
    <property type="match status" value="1"/>
</dbReference>